<comment type="similarity">
    <text evidence="3 11">Belongs to the gamma-glutamyltransferase family.</text>
</comment>
<evidence type="ECO:0000256" key="4">
    <source>
        <dbReference type="ARBA" id="ARBA00022679"/>
    </source>
</evidence>
<name>A0A3M8EUE4_9ACTN</name>
<dbReference type="GO" id="GO:0006751">
    <property type="term" value="P:glutathione catabolic process"/>
    <property type="evidence" value="ECO:0007669"/>
    <property type="project" value="UniProtKB-UniRule"/>
</dbReference>
<dbReference type="SUPFAM" id="SSF56235">
    <property type="entry name" value="N-terminal nucleophile aminohydrolases (Ntn hydrolases)"/>
    <property type="match status" value="1"/>
</dbReference>
<keyword evidence="5 11" id="KW-0378">Hydrolase</keyword>
<evidence type="ECO:0000313" key="14">
    <source>
        <dbReference type="EMBL" id="RKM90219.1"/>
    </source>
</evidence>
<comment type="PTM">
    <text evidence="11">Cleaved by autocatalysis into a large and a small subunit.</text>
</comment>
<evidence type="ECO:0000313" key="15">
    <source>
        <dbReference type="Proteomes" id="UP000028058"/>
    </source>
</evidence>
<comment type="subunit">
    <text evidence="11">This enzyme consists of two polypeptide chains, which are synthesized in precursor form from a single polypeptide.</text>
</comment>
<evidence type="ECO:0000256" key="7">
    <source>
        <dbReference type="ARBA" id="ARBA00023315"/>
    </source>
</evidence>
<keyword evidence="6 11" id="KW-0865">Zymogen</keyword>
<accession>A0A3M8EUE4</accession>
<dbReference type="NCBIfam" id="TIGR00066">
    <property type="entry name" value="g_glut_trans"/>
    <property type="match status" value="1"/>
</dbReference>
<comment type="catalytic activity">
    <reaction evidence="1 11">
        <text>an S-substituted glutathione + H2O = an S-substituted L-cysteinylglycine + L-glutamate</text>
        <dbReference type="Rhea" id="RHEA:59468"/>
        <dbReference type="ChEBI" id="CHEBI:15377"/>
        <dbReference type="ChEBI" id="CHEBI:29985"/>
        <dbReference type="ChEBI" id="CHEBI:90779"/>
        <dbReference type="ChEBI" id="CHEBI:143103"/>
        <dbReference type="EC" id="3.4.19.13"/>
    </reaction>
</comment>
<dbReference type="Gene3D" id="3.60.20.40">
    <property type="match status" value="1"/>
</dbReference>
<dbReference type="AlphaFoldDB" id="A0A3M8EUE4"/>
<dbReference type="GO" id="GO:0006750">
    <property type="term" value="P:glutathione biosynthetic process"/>
    <property type="evidence" value="ECO:0007669"/>
    <property type="project" value="UniProtKB-KW"/>
</dbReference>
<evidence type="ECO:0000256" key="13">
    <source>
        <dbReference type="SAM" id="SignalP"/>
    </source>
</evidence>
<dbReference type="Proteomes" id="UP000028058">
    <property type="component" value="Unassembled WGS sequence"/>
</dbReference>
<feature type="chain" id="PRO_5043184465" description="Glutathione hydrolase proenzyme" evidence="13">
    <location>
        <begin position="26"/>
        <end position="632"/>
    </location>
</feature>
<dbReference type="InterPro" id="IPR043137">
    <property type="entry name" value="GGT_ssub_C"/>
</dbReference>
<feature type="region of interest" description="Disordered" evidence="12">
    <location>
        <begin position="279"/>
        <end position="298"/>
    </location>
</feature>
<feature type="signal peptide" evidence="13">
    <location>
        <begin position="1"/>
        <end position="25"/>
    </location>
</feature>
<feature type="binding site" evidence="10">
    <location>
        <position position="526"/>
    </location>
    <ligand>
        <name>L-glutamate</name>
        <dbReference type="ChEBI" id="CHEBI:29985"/>
    </ligand>
</feature>
<evidence type="ECO:0000256" key="8">
    <source>
        <dbReference type="ARBA" id="ARBA00047417"/>
    </source>
</evidence>
<dbReference type="Pfam" id="PF01019">
    <property type="entry name" value="G_glu_transpept"/>
    <property type="match status" value="1"/>
</dbReference>
<comment type="caution">
    <text evidence="14">The sequence shown here is derived from an EMBL/GenBank/DDBJ whole genome shotgun (WGS) entry which is preliminary data.</text>
</comment>
<dbReference type="PANTHER" id="PTHR43199">
    <property type="entry name" value="GLUTATHIONE HYDROLASE"/>
    <property type="match status" value="1"/>
</dbReference>
<keyword evidence="11" id="KW-0317">Glutathione biosynthesis</keyword>
<feature type="compositionally biased region" description="Basic and acidic residues" evidence="12">
    <location>
        <begin position="623"/>
        <end position="632"/>
    </location>
</feature>
<comment type="pathway">
    <text evidence="11">Sulfur metabolism; glutathione metabolism.</text>
</comment>
<dbReference type="GO" id="GO:0036374">
    <property type="term" value="F:glutathione hydrolase activity"/>
    <property type="evidence" value="ECO:0007669"/>
    <property type="project" value="UniProtKB-UniRule"/>
</dbReference>
<reference evidence="14 15" key="1">
    <citation type="journal article" date="2014" name="Genome Announc.">
        <title>Draft Genome Sequence of Streptomyces fradiae ATCC 19609, a Strain Highly Sensitive to Antibiotics.</title>
        <authorList>
            <person name="Bekker O.B."/>
            <person name="Klimina K.M."/>
            <person name="Vatlin A.A."/>
            <person name="Zakharevich N.V."/>
            <person name="Kasianov A.S."/>
            <person name="Danilenko V.N."/>
        </authorList>
    </citation>
    <scope>NUCLEOTIDE SEQUENCE [LARGE SCALE GENOMIC DNA]</scope>
    <source>
        <strain evidence="14 15">ATCC 19609</strain>
    </source>
</reference>
<dbReference type="OrthoDB" id="9781342at2"/>
<feature type="region of interest" description="Disordered" evidence="12">
    <location>
        <begin position="409"/>
        <end position="434"/>
    </location>
</feature>
<dbReference type="EC" id="2.3.2.2" evidence="11"/>
<protein>
    <recommendedName>
        <fullName evidence="11">Glutathione hydrolase proenzyme</fullName>
        <ecNumber evidence="11">2.3.2.2</ecNumber>
        <ecNumber evidence="11">3.4.19.13</ecNumber>
    </recommendedName>
    <component>
        <recommendedName>
            <fullName evidence="11">Glutathione hydrolase large chain</fullName>
        </recommendedName>
    </component>
    <component>
        <recommendedName>
            <fullName evidence="11">Glutathione hydrolase small chain</fullName>
        </recommendedName>
    </component>
</protein>
<dbReference type="InterPro" id="IPR051792">
    <property type="entry name" value="GGT_bact"/>
</dbReference>
<evidence type="ECO:0000256" key="1">
    <source>
        <dbReference type="ARBA" id="ARBA00001049"/>
    </source>
</evidence>
<feature type="binding site" evidence="10">
    <location>
        <position position="138"/>
    </location>
    <ligand>
        <name>L-glutamate</name>
        <dbReference type="ChEBI" id="CHEBI:29985"/>
    </ligand>
</feature>
<feature type="region of interest" description="Disordered" evidence="12">
    <location>
        <begin position="25"/>
        <end position="68"/>
    </location>
</feature>
<dbReference type="RefSeq" id="WP_043465116.1">
    <property type="nucleotide sequence ID" value="NZ_CP134822.1"/>
</dbReference>
<evidence type="ECO:0000256" key="3">
    <source>
        <dbReference type="ARBA" id="ARBA00009381"/>
    </source>
</evidence>
<comment type="catalytic activity">
    <reaction evidence="8 11">
        <text>an N-terminal (5-L-glutamyl)-[peptide] + an alpha-amino acid = 5-L-glutamyl amino acid + an N-terminal L-alpha-aminoacyl-[peptide]</text>
        <dbReference type="Rhea" id="RHEA:23904"/>
        <dbReference type="Rhea" id="RHEA-COMP:9780"/>
        <dbReference type="Rhea" id="RHEA-COMP:9795"/>
        <dbReference type="ChEBI" id="CHEBI:77644"/>
        <dbReference type="ChEBI" id="CHEBI:78597"/>
        <dbReference type="ChEBI" id="CHEBI:78599"/>
        <dbReference type="ChEBI" id="CHEBI:78608"/>
        <dbReference type="EC" id="2.3.2.2"/>
    </reaction>
</comment>
<keyword evidence="4 11" id="KW-0808">Transferase</keyword>
<dbReference type="GO" id="GO:0103068">
    <property type="term" value="F:leukotriene C4 gamma-glutamyl transferase activity"/>
    <property type="evidence" value="ECO:0007669"/>
    <property type="project" value="UniProtKB-EC"/>
</dbReference>
<dbReference type="InterPro" id="IPR000101">
    <property type="entry name" value="GGT_peptidase"/>
</dbReference>
<keyword evidence="7 11" id="KW-0012">Acyltransferase</keyword>
<comment type="catalytic activity">
    <reaction evidence="2 11">
        <text>glutathione + H2O = L-cysteinylglycine + L-glutamate</text>
        <dbReference type="Rhea" id="RHEA:28807"/>
        <dbReference type="ChEBI" id="CHEBI:15377"/>
        <dbReference type="ChEBI" id="CHEBI:29985"/>
        <dbReference type="ChEBI" id="CHEBI:57925"/>
        <dbReference type="ChEBI" id="CHEBI:61694"/>
        <dbReference type="EC" id="3.4.19.13"/>
    </reaction>
</comment>
<dbReference type="InterPro" id="IPR029055">
    <property type="entry name" value="Ntn_hydrolases_N"/>
</dbReference>
<evidence type="ECO:0000256" key="11">
    <source>
        <dbReference type="RuleBase" id="RU368036"/>
    </source>
</evidence>
<evidence type="ECO:0000256" key="10">
    <source>
        <dbReference type="PIRSR" id="PIRSR600101-2"/>
    </source>
</evidence>
<dbReference type="UniPathway" id="UPA00204"/>
<dbReference type="EMBL" id="JNAD02000024">
    <property type="protein sequence ID" value="RKM90219.1"/>
    <property type="molecule type" value="Genomic_DNA"/>
</dbReference>
<evidence type="ECO:0000256" key="9">
    <source>
        <dbReference type="PIRSR" id="PIRSR600101-1"/>
    </source>
</evidence>
<evidence type="ECO:0000256" key="12">
    <source>
        <dbReference type="SAM" id="MobiDB-lite"/>
    </source>
</evidence>
<evidence type="ECO:0000256" key="6">
    <source>
        <dbReference type="ARBA" id="ARBA00023145"/>
    </source>
</evidence>
<dbReference type="PRINTS" id="PR01210">
    <property type="entry name" value="GGTRANSPTASE"/>
</dbReference>
<feature type="compositionally biased region" description="Low complexity" evidence="12">
    <location>
        <begin position="25"/>
        <end position="57"/>
    </location>
</feature>
<feature type="region of interest" description="Disordered" evidence="12">
    <location>
        <begin position="612"/>
        <end position="632"/>
    </location>
</feature>
<evidence type="ECO:0000256" key="5">
    <source>
        <dbReference type="ARBA" id="ARBA00022801"/>
    </source>
</evidence>
<evidence type="ECO:0000256" key="2">
    <source>
        <dbReference type="ARBA" id="ARBA00001089"/>
    </source>
</evidence>
<proteinExistence type="inferred from homology"/>
<dbReference type="Gene3D" id="1.10.246.130">
    <property type="match status" value="1"/>
</dbReference>
<feature type="binding site" evidence="10">
    <location>
        <position position="479"/>
    </location>
    <ligand>
        <name>L-glutamate</name>
        <dbReference type="ChEBI" id="CHEBI:29985"/>
    </ligand>
</feature>
<dbReference type="EC" id="3.4.19.13" evidence="11"/>
<sequence length="632" mass="66107">MTRPAAVRSLSLLAAMAAVLSTAAAAPPTGTGTADGTRTGGPPAAAPATAQPATAPSGSPPAKSPVATGYGGAVASVDPDASAAGIEILRRGGNAVDAAVATAAALGVTEPYSAGIGGGGYFVYYDAKRRTVQTVDGRETAPRTAGETLFLDEDGEPLPFGEAVTSGLSVGTPGTAATWDAALGAWGTKSLRDVLRPAQRIARHGFTVDETFRQQTAANEERFRDFPASAELFLPGGEPPVVGSTLRNPDLARTYGELARGGGRALYRGELARDITDTVRRPPVRPGAGRDPRPGDLTTADLREYRTKRQAPSRTEYRGFGVYGMAPSSSGGTTVGEALNILENTDLAAADEQRYLHRLIESSRLAFADRGRWLGDPAFEDVPTRELLSQRFADSRECLIRDDAVLSSPVAPGDPRDPAACRTRGAAAPTTYEGESTTHLTTADRWGNVVAYTLTIEQTGGSGITVPGRGFLLNNELTDFSFAPAAPGVHDPNLPGPGKRPRSSMSPTIVLDADRRPVVALGSPGGSTIITTVLQTLTNHLDRGMPLAEAIAAPRVSQRNTTTTQMEPGLWGAPVRQRLETLGHRFARNPEIGAVTGIRLLPDGRWLAAAERERRGGGSAMVVDERKRGAAG</sequence>
<dbReference type="PANTHER" id="PTHR43199:SF1">
    <property type="entry name" value="GLUTATHIONE HYDROLASE PROENZYME"/>
    <property type="match status" value="1"/>
</dbReference>
<dbReference type="InterPro" id="IPR043138">
    <property type="entry name" value="GGT_lsub"/>
</dbReference>
<keyword evidence="13" id="KW-0732">Signal</keyword>
<keyword evidence="15" id="KW-1185">Reference proteome</keyword>
<gene>
    <name evidence="14" type="primary">ggt</name>
    <name evidence="14" type="ORF">SFRA_031850</name>
</gene>
<feature type="binding site" evidence="10">
    <location>
        <begin position="503"/>
        <end position="504"/>
    </location>
    <ligand>
        <name>L-glutamate</name>
        <dbReference type="ChEBI" id="CHEBI:29985"/>
    </ligand>
</feature>
<organism evidence="14 15">
    <name type="scientific">Streptomyces xinghaiensis</name>
    <dbReference type="NCBI Taxonomy" id="1038928"/>
    <lineage>
        <taxon>Bacteria</taxon>
        <taxon>Bacillati</taxon>
        <taxon>Actinomycetota</taxon>
        <taxon>Actinomycetes</taxon>
        <taxon>Kitasatosporales</taxon>
        <taxon>Streptomycetaceae</taxon>
        <taxon>Streptomyces</taxon>
    </lineage>
</organism>
<feature type="active site" description="Nucleophile" evidence="9">
    <location>
        <position position="437"/>
    </location>
</feature>